<proteinExistence type="inferred from homology"/>
<gene>
    <name evidence="6" type="ORF">LCGC14_2035340</name>
</gene>
<accession>A0A0F9HQH0</accession>
<dbReference type="SUPFAM" id="SSF52540">
    <property type="entry name" value="P-loop containing nucleoside triphosphate hydrolases"/>
    <property type="match status" value="1"/>
</dbReference>
<evidence type="ECO:0000256" key="4">
    <source>
        <dbReference type="ARBA" id="ARBA00023172"/>
    </source>
</evidence>
<feature type="domain" description="RecA-like N-terminal" evidence="5">
    <location>
        <begin position="37"/>
        <end position="187"/>
    </location>
</feature>
<dbReference type="GO" id="GO:0006281">
    <property type="term" value="P:DNA repair"/>
    <property type="evidence" value="ECO:0007669"/>
    <property type="project" value="InterPro"/>
</dbReference>
<dbReference type="GO" id="GO:0006310">
    <property type="term" value="P:DNA recombination"/>
    <property type="evidence" value="ECO:0007669"/>
    <property type="project" value="UniProtKB-KW"/>
</dbReference>
<sequence>MSKRDKPRASIEDEARARRAKLMDLTTDRVGKKRGMWGDDERLKMDTIALGIPQFDEIIDGGWRRGRIGMVVGEASMGKTLVTQWTIVAFQRRGLVCGFIDPEKTFDAEWFTKTGVKTNELIVARPSSTEEAFDLAGEWAENGMDLIVVDSLAALVPKYRAEHELAEKEVMGLAAHKISEGLAQFTNQNWDSFML</sequence>
<dbReference type="PRINTS" id="PR00142">
    <property type="entry name" value="RECA"/>
</dbReference>
<dbReference type="InterPro" id="IPR049428">
    <property type="entry name" value="RecA-like_N"/>
</dbReference>
<dbReference type="Pfam" id="PF00154">
    <property type="entry name" value="RecA_N"/>
    <property type="match status" value="1"/>
</dbReference>
<keyword evidence="4" id="KW-0233">DNA recombination</keyword>
<dbReference type="Gene3D" id="3.40.50.300">
    <property type="entry name" value="P-loop containing nucleotide triphosphate hydrolases"/>
    <property type="match status" value="1"/>
</dbReference>
<keyword evidence="2" id="KW-0547">Nucleotide-binding</keyword>
<evidence type="ECO:0000256" key="3">
    <source>
        <dbReference type="ARBA" id="ARBA00022840"/>
    </source>
</evidence>
<dbReference type="PANTHER" id="PTHR45900">
    <property type="entry name" value="RECA"/>
    <property type="match status" value="1"/>
</dbReference>
<evidence type="ECO:0000259" key="5">
    <source>
        <dbReference type="Pfam" id="PF00154"/>
    </source>
</evidence>
<dbReference type="PANTHER" id="PTHR45900:SF1">
    <property type="entry name" value="MITOCHONDRIAL DNA REPAIR PROTEIN RECA HOMOLOG-RELATED"/>
    <property type="match status" value="1"/>
</dbReference>
<dbReference type="EMBL" id="LAZR01023761">
    <property type="protein sequence ID" value="KKL77392.1"/>
    <property type="molecule type" value="Genomic_DNA"/>
</dbReference>
<comment type="caution">
    <text evidence="6">The sequence shown here is derived from an EMBL/GenBank/DDBJ whole genome shotgun (WGS) entry which is preliminary data.</text>
</comment>
<reference evidence="6" key="1">
    <citation type="journal article" date="2015" name="Nature">
        <title>Complex archaea that bridge the gap between prokaryotes and eukaryotes.</title>
        <authorList>
            <person name="Spang A."/>
            <person name="Saw J.H."/>
            <person name="Jorgensen S.L."/>
            <person name="Zaremba-Niedzwiedzka K."/>
            <person name="Martijn J."/>
            <person name="Lind A.E."/>
            <person name="van Eijk R."/>
            <person name="Schleper C."/>
            <person name="Guy L."/>
            <person name="Ettema T.J."/>
        </authorList>
    </citation>
    <scope>NUCLEOTIDE SEQUENCE</scope>
</reference>
<evidence type="ECO:0000256" key="2">
    <source>
        <dbReference type="ARBA" id="ARBA00022741"/>
    </source>
</evidence>
<dbReference type="GO" id="GO:0003697">
    <property type="term" value="F:single-stranded DNA binding"/>
    <property type="evidence" value="ECO:0007669"/>
    <property type="project" value="InterPro"/>
</dbReference>
<feature type="non-terminal residue" evidence="6">
    <location>
        <position position="195"/>
    </location>
</feature>
<keyword evidence="3" id="KW-0067">ATP-binding</keyword>
<dbReference type="InterPro" id="IPR027417">
    <property type="entry name" value="P-loop_NTPase"/>
</dbReference>
<organism evidence="6">
    <name type="scientific">marine sediment metagenome</name>
    <dbReference type="NCBI Taxonomy" id="412755"/>
    <lineage>
        <taxon>unclassified sequences</taxon>
        <taxon>metagenomes</taxon>
        <taxon>ecological metagenomes</taxon>
    </lineage>
</organism>
<evidence type="ECO:0000256" key="1">
    <source>
        <dbReference type="ARBA" id="ARBA00009391"/>
    </source>
</evidence>
<protein>
    <recommendedName>
        <fullName evidence="5">RecA-like N-terminal domain-containing protein</fullName>
    </recommendedName>
</protein>
<evidence type="ECO:0000313" key="6">
    <source>
        <dbReference type="EMBL" id="KKL77392.1"/>
    </source>
</evidence>
<dbReference type="GO" id="GO:0005524">
    <property type="term" value="F:ATP binding"/>
    <property type="evidence" value="ECO:0007669"/>
    <property type="project" value="UniProtKB-KW"/>
</dbReference>
<dbReference type="InterPro" id="IPR013765">
    <property type="entry name" value="DNA_recomb/repair_RecA"/>
</dbReference>
<name>A0A0F9HQH0_9ZZZZ</name>
<dbReference type="AlphaFoldDB" id="A0A0F9HQH0"/>
<comment type="similarity">
    <text evidence="1">Belongs to the RecA family.</text>
</comment>